<feature type="compositionally biased region" description="Acidic residues" evidence="5">
    <location>
        <begin position="246"/>
        <end position="256"/>
    </location>
</feature>
<protein>
    <recommendedName>
        <fullName evidence="8">Regulator of volume decrease after cellular swelling-domain-containing protein</fullName>
    </recommendedName>
</protein>
<dbReference type="GO" id="GO:0005829">
    <property type="term" value="C:cytosol"/>
    <property type="evidence" value="ECO:0007669"/>
    <property type="project" value="TreeGrafter"/>
</dbReference>
<evidence type="ECO:0000313" key="7">
    <source>
        <dbReference type="Proteomes" id="UP000277580"/>
    </source>
</evidence>
<keyword evidence="7" id="KW-1185">Reference proteome</keyword>
<dbReference type="GO" id="GO:0034715">
    <property type="term" value="C:pICln-Sm protein complex"/>
    <property type="evidence" value="ECO:0007669"/>
    <property type="project" value="TreeGrafter"/>
</dbReference>
<dbReference type="OrthoDB" id="19714at2759"/>
<dbReference type="Gene3D" id="2.30.29.30">
    <property type="entry name" value="Pleckstrin-homology domain (PH domain)/Phosphotyrosine-binding domain (PTB)"/>
    <property type="match status" value="1"/>
</dbReference>
<comment type="subcellular location">
    <subcellularLocation>
        <location evidence="2">Cytoplasm</location>
    </subcellularLocation>
    <subcellularLocation>
        <location evidence="1">Nucleus</location>
    </subcellularLocation>
</comment>
<dbReference type="PANTHER" id="PTHR21399">
    <property type="entry name" value="CHLORIDE CONDUCTANCE REGULATORY PROTEIN ICLN"/>
    <property type="match status" value="1"/>
</dbReference>
<evidence type="ECO:0000313" key="6">
    <source>
        <dbReference type="EMBL" id="RPB08415.1"/>
    </source>
</evidence>
<gene>
    <name evidence="6" type="ORF">P167DRAFT_539224</name>
</gene>
<evidence type="ECO:0000256" key="1">
    <source>
        <dbReference type="ARBA" id="ARBA00004123"/>
    </source>
</evidence>
<feature type="region of interest" description="Disordered" evidence="5">
    <location>
        <begin position="218"/>
        <end position="266"/>
    </location>
</feature>
<dbReference type="AlphaFoldDB" id="A0A3N4KRM5"/>
<evidence type="ECO:0000256" key="4">
    <source>
        <dbReference type="ARBA" id="ARBA00023242"/>
    </source>
</evidence>
<dbReference type="Proteomes" id="UP000277580">
    <property type="component" value="Unassembled WGS sequence"/>
</dbReference>
<dbReference type="EMBL" id="ML119163">
    <property type="protein sequence ID" value="RPB08415.1"/>
    <property type="molecule type" value="Genomic_DNA"/>
</dbReference>
<dbReference type="PANTHER" id="PTHR21399:SF0">
    <property type="entry name" value="METHYLOSOME SUBUNIT PICLN"/>
    <property type="match status" value="1"/>
</dbReference>
<dbReference type="Pfam" id="PF03517">
    <property type="entry name" value="Voldacs"/>
    <property type="match status" value="1"/>
</dbReference>
<evidence type="ECO:0000256" key="3">
    <source>
        <dbReference type="ARBA" id="ARBA00022490"/>
    </source>
</evidence>
<evidence type="ECO:0000256" key="5">
    <source>
        <dbReference type="SAM" id="MobiDB-lite"/>
    </source>
</evidence>
<name>A0A3N4KRM5_9PEZI</name>
<organism evidence="6 7">
    <name type="scientific">Morchella conica CCBAS932</name>
    <dbReference type="NCBI Taxonomy" id="1392247"/>
    <lineage>
        <taxon>Eukaryota</taxon>
        <taxon>Fungi</taxon>
        <taxon>Dikarya</taxon>
        <taxon>Ascomycota</taxon>
        <taxon>Pezizomycotina</taxon>
        <taxon>Pezizomycetes</taxon>
        <taxon>Pezizales</taxon>
        <taxon>Morchellaceae</taxon>
        <taxon>Morchella</taxon>
    </lineage>
</organism>
<dbReference type="GO" id="GO:0000387">
    <property type="term" value="P:spliceosomal snRNP assembly"/>
    <property type="evidence" value="ECO:0007669"/>
    <property type="project" value="TreeGrafter"/>
</dbReference>
<dbReference type="GO" id="GO:0005681">
    <property type="term" value="C:spliceosomal complex"/>
    <property type="evidence" value="ECO:0007669"/>
    <property type="project" value="TreeGrafter"/>
</dbReference>
<evidence type="ECO:0008006" key="8">
    <source>
        <dbReference type="Google" id="ProtNLM"/>
    </source>
</evidence>
<keyword evidence="3" id="KW-0963">Cytoplasm</keyword>
<proteinExistence type="predicted"/>
<sequence>MPLTIIRTVPDAAKYTPLTTHQSATPASFTTPVLHFRNESTTLVLAAAQASLLPIFGDHKDAPESEVIVPGIDIWVTSENLILYNPSLTVGVELPYTSVTLHAIQRIPHGKGIYMQLALSPSAAQTSNNEAFDDDDMLELTALPGDGESEDTTVDAFFKGLSDCANLNPDPDVSGSDDEGMDGQVMFEGGAGATLEGFPGEGGWITAENVDQFRFEDVEGGEGESESGGFRILGPGAGTVRTRSEEGDEAEEEVVGTEEVKWRRTE</sequence>
<dbReference type="GO" id="GO:0045292">
    <property type="term" value="P:mRNA cis splicing, via spliceosome"/>
    <property type="evidence" value="ECO:0007669"/>
    <property type="project" value="TreeGrafter"/>
</dbReference>
<dbReference type="InterPro" id="IPR011993">
    <property type="entry name" value="PH-like_dom_sf"/>
</dbReference>
<accession>A0A3N4KRM5</accession>
<dbReference type="InParanoid" id="A0A3N4KRM5"/>
<reference evidence="6 7" key="1">
    <citation type="journal article" date="2018" name="Nat. Ecol. Evol.">
        <title>Pezizomycetes genomes reveal the molecular basis of ectomycorrhizal truffle lifestyle.</title>
        <authorList>
            <person name="Murat C."/>
            <person name="Payen T."/>
            <person name="Noel B."/>
            <person name="Kuo A."/>
            <person name="Morin E."/>
            <person name="Chen J."/>
            <person name="Kohler A."/>
            <person name="Krizsan K."/>
            <person name="Balestrini R."/>
            <person name="Da Silva C."/>
            <person name="Montanini B."/>
            <person name="Hainaut M."/>
            <person name="Levati E."/>
            <person name="Barry K.W."/>
            <person name="Belfiori B."/>
            <person name="Cichocki N."/>
            <person name="Clum A."/>
            <person name="Dockter R.B."/>
            <person name="Fauchery L."/>
            <person name="Guy J."/>
            <person name="Iotti M."/>
            <person name="Le Tacon F."/>
            <person name="Lindquist E.A."/>
            <person name="Lipzen A."/>
            <person name="Malagnac F."/>
            <person name="Mello A."/>
            <person name="Molinier V."/>
            <person name="Miyauchi S."/>
            <person name="Poulain J."/>
            <person name="Riccioni C."/>
            <person name="Rubini A."/>
            <person name="Sitrit Y."/>
            <person name="Splivallo R."/>
            <person name="Traeger S."/>
            <person name="Wang M."/>
            <person name="Zifcakova L."/>
            <person name="Wipf D."/>
            <person name="Zambonelli A."/>
            <person name="Paolocci F."/>
            <person name="Nowrousian M."/>
            <person name="Ottonello S."/>
            <person name="Baldrian P."/>
            <person name="Spatafora J.W."/>
            <person name="Henrissat B."/>
            <person name="Nagy L.G."/>
            <person name="Aury J.M."/>
            <person name="Wincker P."/>
            <person name="Grigoriev I.V."/>
            <person name="Bonfante P."/>
            <person name="Martin F.M."/>
        </authorList>
    </citation>
    <scope>NUCLEOTIDE SEQUENCE [LARGE SCALE GENOMIC DNA]</scope>
    <source>
        <strain evidence="6 7">CCBAS932</strain>
    </source>
</reference>
<dbReference type="InterPro" id="IPR039924">
    <property type="entry name" value="ICln/Lot5/Saf5"/>
</dbReference>
<keyword evidence="4" id="KW-0539">Nucleus</keyword>
<evidence type="ECO:0000256" key="2">
    <source>
        <dbReference type="ARBA" id="ARBA00004496"/>
    </source>
</evidence>